<dbReference type="PIRSF" id="PIRSF002122">
    <property type="entry name" value="RPS7p_RPS7a_RPS5e_RPS7o"/>
    <property type="match status" value="1"/>
</dbReference>
<organism evidence="8 9">
    <name type="scientific">Caldisericum exile</name>
    <dbReference type="NCBI Taxonomy" id="693075"/>
    <lineage>
        <taxon>Bacteria</taxon>
        <taxon>Pseudomonadati</taxon>
        <taxon>Caldisericota/Cryosericota group</taxon>
        <taxon>Caldisericota</taxon>
        <taxon>Caldisericia</taxon>
        <taxon>Caldisericales</taxon>
        <taxon>Caldisericaceae</taxon>
        <taxon>Caldisericum</taxon>
    </lineage>
</organism>
<dbReference type="GO" id="GO:0000049">
    <property type="term" value="F:tRNA binding"/>
    <property type="evidence" value="ECO:0007669"/>
    <property type="project" value="UniProtKB-UniRule"/>
</dbReference>
<comment type="caution">
    <text evidence="8">The sequence shown here is derived from an EMBL/GenBank/DDBJ whole genome shotgun (WGS) entry which is preliminary data.</text>
</comment>
<gene>
    <name evidence="6" type="primary">rpsG</name>
    <name evidence="8" type="ORF">C0189_01255</name>
</gene>
<proteinExistence type="inferred from homology"/>
<dbReference type="AlphaFoldDB" id="A0A2J6WFD1"/>
<evidence type="ECO:0000256" key="6">
    <source>
        <dbReference type="HAMAP-Rule" id="MF_00480"/>
    </source>
</evidence>
<dbReference type="Pfam" id="PF00177">
    <property type="entry name" value="Ribosomal_S7"/>
    <property type="match status" value="1"/>
</dbReference>
<comment type="similarity">
    <text evidence="1 6">Belongs to the universal ribosomal protein uS7 family.</text>
</comment>
<evidence type="ECO:0000313" key="9">
    <source>
        <dbReference type="Proteomes" id="UP000237040"/>
    </source>
</evidence>
<dbReference type="GO" id="GO:0006412">
    <property type="term" value="P:translation"/>
    <property type="evidence" value="ECO:0007669"/>
    <property type="project" value="UniProtKB-UniRule"/>
</dbReference>
<name>A0A2J6WFD1_9BACT</name>
<keyword evidence="2 6" id="KW-0699">rRNA-binding</keyword>
<evidence type="ECO:0000256" key="3">
    <source>
        <dbReference type="ARBA" id="ARBA00022884"/>
    </source>
</evidence>
<sequence>MPRRGPAPKREIEGDPVYNNVMVAKLINNVMKGGRKSLAEKIVYAAFDILKDKTGKDPLEVFELALEKVRPLVEVKPRRVGGATYQIPIEIEKERGQKLAIKWIIQAARSVKGKRMEEKLADEIINASNETGAAYKKKIDLHKMAEANRSYAHLRW</sequence>
<dbReference type="InterPro" id="IPR000235">
    <property type="entry name" value="Ribosomal_uS7"/>
</dbReference>
<dbReference type="PANTHER" id="PTHR11205">
    <property type="entry name" value="RIBOSOMAL PROTEIN S7"/>
    <property type="match status" value="1"/>
</dbReference>
<evidence type="ECO:0000256" key="1">
    <source>
        <dbReference type="ARBA" id="ARBA00007151"/>
    </source>
</evidence>
<keyword evidence="5 6" id="KW-0687">Ribonucleoprotein</keyword>
<evidence type="ECO:0000256" key="4">
    <source>
        <dbReference type="ARBA" id="ARBA00022980"/>
    </source>
</evidence>
<dbReference type="Gene3D" id="1.10.455.10">
    <property type="entry name" value="Ribosomal protein S7 domain"/>
    <property type="match status" value="1"/>
</dbReference>
<dbReference type="CDD" id="cd14869">
    <property type="entry name" value="uS7_Bacteria"/>
    <property type="match status" value="1"/>
</dbReference>
<keyword evidence="4 6" id="KW-0689">Ribosomal protein</keyword>
<dbReference type="InterPro" id="IPR023798">
    <property type="entry name" value="Ribosomal_uS7_dom"/>
</dbReference>
<dbReference type="EMBL" id="PNIL01000020">
    <property type="protein sequence ID" value="PMP68382.1"/>
    <property type="molecule type" value="Genomic_DNA"/>
</dbReference>
<accession>A0A2J6WFD1</accession>
<dbReference type="SUPFAM" id="SSF47973">
    <property type="entry name" value="Ribosomal protein S7"/>
    <property type="match status" value="1"/>
</dbReference>
<evidence type="ECO:0000313" key="8">
    <source>
        <dbReference type="EMBL" id="PMP68382.1"/>
    </source>
</evidence>
<dbReference type="InterPro" id="IPR005717">
    <property type="entry name" value="Ribosomal_uS7_bac/org-type"/>
</dbReference>
<evidence type="ECO:0000259" key="7">
    <source>
        <dbReference type="Pfam" id="PF00177"/>
    </source>
</evidence>
<dbReference type="NCBIfam" id="TIGR01029">
    <property type="entry name" value="rpsG_bact"/>
    <property type="match status" value="1"/>
</dbReference>
<dbReference type="Proteomes" id="UP000237040">
    <property type="component" value="Unassembled WGS sequence"/>
</dbReference>
<dbReference type="GO" id="GO:0019843">
    <property type="term" value="F:rRNA binding"/>
    <property type="evidence" value="ECO:0007669"/>
    <property type="project" value="UniProtKB-UniRule"/>
</dbReference>
<dbReference type="InterPro" id="IPR036823">
    <property type="entry name" value="Ribosomal_uS7_dom_sf"/>
</dbReference>
<dbReference type="GO" id="GO:0003735">
    <property type="term" value="F:structural constituent of ribosome"/>
    <property type="evidence" value="ECO:0007669"/>
    <property type="project" value="InterPro"/>
</dbReference>
<dbReference type="HAMAP" id="MF_00480_B">
    <property type="entry name" value="Ribosomal_uS7_B"/>
    <property type="match status" value="1"/>
</dbReference>
<comment type="subunit">
    <text evidence="6">Part of the 30S ribosomal subunit. Contacts proteins S9 and S11.</text>
</comment>
<evidence type="ECO:0000256" key="5">
    <source>
        <dbReference type="ARBA" id="ARBA00023274"/>
    </source>
</evidence>
<feature type="domain" description="Small ribosomal subunit protein uS7" evidence="7">
    <location>
        <begin position="2"/>
        <end position="149"/>
    </location>
</feature>
<reference evidence="8 9" key="1">
    <citation type="submission" date="2018-01" db="EMBL/GenBank/DDBJ databases">
        <title>Metagenomic assembled genomes from two thermal pools in the Uzon Caldera, Kamchatka, Russia.</title>
        <authorList>
            <person name="Wilkins L."/>
            <person name="Ettinger C."/>
        </authorList>
    </citation>
    <scope>NUCLEOTIDE SEQUENCE [LARGE SCALE GENOMIC DNA]</scope>
    <source>
        <strain evidence="8">ZAV-07</strain>
    </source>
</reference>
<evidence type="ECO:0000256" key="2">
    <source>
        <dbReference type="ARBA" id="ARBA00022730"/>
    </source>
</evidence>
<protein>
    <recommendedName>
        <fullName evidence="6">Small ribosomal subunit protein uS7</fullName>
    </recommendedName>
</protein>
<dbReference type="FunFam" id="1.10.455.10:FF:000001">
    <property type="entry name" value="30S ribosomal protein S7"/>
    <property type="match status" value="1"/>
</dbReference>
<dbReference type="GO" id="GO:0015935">
    <property type="term" value="C:small ribosomal subunit"/>
    <property type="evidence" value="ECO:0007669"/>
    <property type="project" value="InterPro"/>
</dbReference>
<keyword evidence="3 6" id="KW-0694">RNA-binding</keyword>
<keyword evidence="6" id="KW-0820">tRNA-binding</keyword>
<comment type="function">
    <text evidence="6">One of the primary rRNA binding proteins, it binds directly to 16S rRNA where it nucleates assembly of the head domain of the 30S subunit. Is located at the subunit interface close to the decoding center, probably blocks exit of the E-site tRNA.</text>
</comment>
<dbReference type="RefSeq" id="WP_424586739.1">
    <property type="nucleotide sequence ID" value="NZ_JBNARP010000003.1"/>
</dbReference>